<organism evidence="1 2">
    <name type="scientific">Acanthoscelides obtectus</name>
    <name type="common">Bean weevil</name>
    <name type="synonym">Bruchus obtectus</name>
    <dbReference type="NCBI Taxonomy" id="200917"/>
    <lineage>
        <taxon>Eukaryota</taxon>
        <taxon>Metazoa</taxon>
        <taxon>Ecdysozoa</taxon>
        <taxon>Arthropoda</taxon>
        <taxon>Hexapoda</taxon>
        <taxon>Insecta</taxon>
        <taxon>Pterygota</taxon>
        <taxon>Neoptera</taxon>
        <taxon>Endopterygota</taxon>
        <taxon>Coleoptera</taxon>
        <taxon>Polyphaga</taxon>
        <taxon>Cucujiformia</taxon>
        <taxon>Chrysomeloidea</taxon>
        <taxon>Chrysomelidae</taxon>
        <taxon>Bruchinae</taxon>
        <taxon>Bruchini</taxon>
        <taxon>Acanthoscelides</taxon>
    </lineage>
</organism>
<accession>A0A9P0LM45</accession>
<dbReference type="InterPro" id="IPR053257">
    <property type="entry name" value="Cu-only_SOD"/>
</dbReference>
<dbReference type="PANTHER" id="PTHR20910">
    <property type="entry name" value="AGAP001623-PA"/>
    <property type="match status" value="1"/>
</dbReference>
<reference evidence="1" key="1">
    <citation type="submission" date="2022-03" db="EMBL/GenBank/DDBJ databases">
        <authorList>
            <person name="Sayadi A."/>
        </authorList>
    </citation>
    <scope>NUCLEOTIDE SEQUENCE</scope>
</reference>
<dbReference type="EMBL" id="CAKOFQ010007339">
    <property type="protein sequence ID" value="CAH1998752.1"/>
    <property type="molecule type" value="Genomic_DNA"/>
</dbReference>
<keyword evidence="2" id="KW-1185">Reference proteome</keyword>
<gene>
    <name evidence="1" type="ORF">ACAOBT_LOCUS24550</name>
</gene>
<evidence type="ECO:0000313" key="2">
    <source>
        <dbReference type="Proteomes" id="UP001152888"/>
    </source>
</evidence>
<comment type="caution">
    <text evidence="1">The sequence shown here is derived from an EMBL/GenBank/DDBJ whole genome shotgun (WGS) entry which is preliminary data.</text>
</comment>
<name>A0A9P0LM45_ACAOB</name>
<dbReference type="Proteomes" id="UP001152888">
    <property type="component" value="Unassembled WGS sequence"/>
</dbReference>
<dbReference type="AlphaFoldDB" id="A0A9P0LM45"/>
<dbReference type="PANTHER" id="PTHR20910:SF1">
    <property type="entry name" value="SUPEROXIDE DISMUTASE COPPER_ZINC BINDING DOMAIN-CONTAINING PROTEIN"/>
    <property type="match status" value="1"/>
</dbReference>
<dbReference type="OrthoDB" id="159229at2759"/>
<proteinExistence type="predicted"/>
<protein>
    <submittedName>
        <fullName evidence="1">Uncharacterized protein</fullName>
    </submittedName>
</protein>
<sequence length="135" mass="15554">MKFVFCSAQFIEDIREVMGIPEWFLTVDSRQTKSLHNDACVQILLHFKGPIASKLEQDFNRLLSLGKLEAPSLYIPGYIPKKRKSKIAYKQCGARDPNEKSKRRQSFFFLSSSSVSYIRTDVKLALILLLSYLFV</sequence>
<evidence type="ECO:0000313" key="1">
    <source>
        <dbReference type="EMBL" id="CAH1998752.1"/>
    </source>
</evidence>